<sequence>MLSLRIGYLMLENLVNFGNRMHALFFLFGWNYVQVVYTAVNILYP</sequence>
<proteinExistence type="predicted"/>
<protein>
    <submittedName>
        <fullName evidence="2">Uncharacterized protein</fullName>
    </submittedName>
</protein>
<organism evidence="2">
    <name type="scientific">Rhizophora mucronata</name>
    <name type="common">Asiatic mangrove</name>
    <dbReference type="NCBI Taxonomy" id="61149"/>
    <lineage>
        <taxon>Eukaryota</taxon>
        <taxon>Viridiplantae</taxon>
        <taxon>Streptophyta</taxon>
        <taxon>Embryophyta</taxon>
        <taxon>Tracheophyta</taxon>
        <taxon>Spermatophyta</taxon>
        <taxon>Magnoliopsida</taxon>
        <taxon>eudicotyledons</taxon>
        <taxon>Gunneridae</taxon>
        <taxon>Pentapetalae</taxon>
        <taxon>rosids</taxon>
        <taxon>fabids</taxon>
        <taxon>Malpighiales</taxon>
        <taxon>Rhizophoraceae</taxon>
        <taxon>Rhizophora</taxon>
    </lineage>
</organism>
<accession>A0A2P2Q3D8</accession>
<keyword evidence="1" id="KW-0472">Membrane</keyword>
<keyword evidence="1" id="KW-0812">Transmembrane</keyword>
<feature type="transmembrane region" description="Helical" evidence="1">
    <location>
        <begin position="21"/>
        <end position="44"/>
    </location>
</feature>
<evidence type="ECO:0000256" key="1">
    <source>
        <dbReference type="SAM" id="Phobius"/>
    </source>
</evidence>
<reference evidence="2" key="1">
    <citation type="submission" date="2018-02" db="EMBL/GenBank/DDBJ databases">
        <title>Rhizophora mucronata_Transcriptome.</title>
        <authorList>
            <person name="Meera S.P."/>
            <person name="Sreeshan A."/>
            <person name="Augustine A."/>
        </authorList>
    </citation>
    <scope>NUCLEOTIDE SEQUENCE</scope>
    <source>
        <tissue evidence="2">Leaf</tissue>
    </source>
</reference>
<evidence type="ECO:0000313" key="2">
    <source>
        <dbReference type="EMBL" id="MBX61462.1"/>
    </source>
</evidence>
<name>A0A2P2Q3D8_RHIMU</name>
<dbReference type="EMBL" id="GGEC01080978">
    <property type="protein sequence ID" value="MBX61462.1"/>
    <property type="molecule type" value="Transcribed_RNA"/>
</dbReference>
<dbReference type="AlphaFoldDB" id="A0A2P2Q3D8"/>
<keyword evidence="1" id="KW-1133">Transmembrane helix</keyword>